<dbReference type="Pfam" id="PF25597">
    <property type="entry name" value="SH3_retrovirus"/>
    <property type="match status" value="1"/>
</dbReference>
<organism evidence="3 4">
    <name type="scientific">Miscanthus lutarioriparius</name>
    <dbReference type="NCBI Taxonomy" id="422564"/>
    <lineage>
        <taxon>Eukaryota</taxon>
        <taxon>Viridiplantae</taxon>
        <taxon>Streptophyta</taxon>
        <taxon>Embryophyta</taxon>
        <taxon>Tracheophyta</taxon>
        <taxon>Spermatophyta</taxon>
        <taxon>Magnoliopsida</taxon>
        <taxon>Liliopsida</taxon>
        <taxon>Poales</taxon>
        <taxon>Poaceae</taxon>
        <taxon>PACMAD clade</taxon>
        <taxon>Panicoideae</taxon>
        <taxon>Andropogonodae</taxon>
        <taxon>Andropogoneae</taxon>
        <taxon>Saccharinae</taxon>
        <taxon>Miscanthus</taxon>
    </lineage>
</organism>
<dbReference type="OrthoDB" id="787177at2759"/>
<comment type="caution">
    <text evidence="3">The sequence shown here is derived from an EMBL/GenBank/DDBJ whole genome shotgun (WGS) entry which is preliminary data.</text>
</comment>
<keyword evidence="4" id="KW-1185">Reference proteome</keyword>
<protein>
    <recommendedName>
        <fullName evidence="2">Retroviral polymerase SH3-like domain-containing protein</fullName>
    </recommendedName>
</protein>
<feature type="region of interest" description="Disordered" evidence="1">
    <location>
        <begin position="351"/>
        <end position="414"/>
    </location>
</feature>
<reference evidence="3" key="1">
    <citation type="submission" date="2020-10" db="EMBL/GenBank/DDBJ databases">
        <authorList>
            <person name="Han B."/>
            <person name="Lu T."/>
            <person name="Zhao Q."/>
            <person name="Huang X."/>
            <person name="Zhao Y."/>
        </authorList>
    </citation>
    <scope>NUCLEOTIDE SEQUENCE</scope>
</reference>
<feature type="domain" description="Retroviral polymerase SH3-like" evidence="2">
    <location>
        <begin position="282"/>
        <end position="332"/>
    </location>
</feature>
<dbReference type="Gene3D" id="3.30.420.10">
    <property type="entry name" value="Ribonuclease H-like superfamily/Ribonuclease H"/>
    <property type="match status" value="1"/>
</dbReference>
<proteinExistence type="predicted"/>
<dbReference type="AlphaFoldDB" id="A0A811NKI8"/>
<gene>
    <name evidence="3" type="ORF">NCGR_LOCUS17957</name>
</gene>
<dbReference type="Gene3D" id="4.10.60.10">
    <property type="entry name" value="Zinc finger, CCHC-type"/>
    <property type="match status" value="1"/>
</dbReference>
<dbReference type="PANTHER" id="PTHR42648:SF25">
    <property type="entry name" value="RNA-DIRECTED DNA POLYMERASE"/>
    <property type="match status" value="1"/>
</dbReference>
<name>A0A811NKI8_9POAL</name>
<evidence type="ECO:0000313" key="4">
    <source>
        <dbReference type="Proteomes" id="UP000604825"/>
    </source>
</evidence>
<dbReference type="SUPFAM" id="SSF53098">
    <property type="entry name" value="Ribonuclease H-like"/>
    <property type="match status" value="1"/>
</dbReference>
<evidence type="ECO:0000256" key="1">
    <source>
        <dbReference type="SAM" id="MobiDB-lite"/>
    </source>
</evidence>
<dbReference type="Proteomes" id="UP000604825">
    <property type="component" value="Unassembled WGS sequence"/>
</dbReference>
<dbReference type="PANTHER" id="PTHR42648">
    <property type="entry name" value="TRANSPOSASE, PUTATIVE-RELATED"/>
    <property type="match status" value="1"/>
</dbReference>
<feature type="region of interest" description="Disordered" evidence="1">
    <location>
        <begin position="53"/>
        <end position="97"/>
    </location>
</feature>
<dbReference type="InterPro" id="IPR039537">
    <property type="entry name" value="Retrotran_Ty1/copia-like"/>
</dbReference>
<dbReference type="GO" id="GO:0003676">
    <property type="term" value="F:nucleic acid binding"/>
    <property type="evidence" value="ECO:0007669"/>
    <property type="project" value="InterPro"/>
</dbReference>
<dbReference type="InterPro" id="IPR012337">
    <property type="entry name" value="RNaseH-like_sf"/>
</dbReference>
<evidence type="ECO:0000313" key="3">
    <source>
        <dbReference type="EMBL" id="CAD6226085.1"/>
    </source>
</evidence>
<feature type="compositionally biased region" description="Polar residues" evidence="1">
    <location>
        <begin position="372"/>
        <end position="407"/>
    </location>
</feature>
<dbReference type="InterPro" id="IPR036397">
    <property type="entry name" value="RNaseH_sf"/>
</dbReference>
<evidence type="ECO:0000259" key="2">
    <source>
        <dbReference type="Pfam" id="PF25597"/>
    </source>
</evidence>
<sequence length="414" mass="45756">MFCDVKNLSVDDLVVRLRVAEERMEKKVEQITDKAGRLLLAEEDWLEKHRHRFHSNQKEGGSSGGSQGKGKAPSHADASGSAKTGTIKLTSEGTPRRKGRCRNCGIYGHWAEDYKRPKKQKKEEKREEANVAVVGADHNPALLLAVASGVSQPSPEVVHLSEKKVIPVACPEGVWVSLRELGRRDVVSGMPIVDRVEQVCDSCVMGKQHRAPFPCVSTYRAERGLELFHTDLCGQISPPTPGGKSYFLLIVDDHSRFMWVEMLRSKDEALQYFRKKIGPGIKKLSDRSQRMVFIGYEEGTKGYRLLDPVTRTLHISRDVIFEENLGWDWNNAESLNQPEFVITEHSITVGGPTTESEAADSVPNSPAVGSLVGNQFQPSSADTQGSTSVHTPDAQTPPAQEVNQWATPPQGLGR</sequence>
<accession>A0A811NKI8</accession>
<feature type="compositionally biased region" description="Polar residues" evidence="1">
    <location>
        <begin position="81"/>
        <end position="93"/>
    </location>
</feature>
<dbReference type="EMBL" id="CAJGYO010000004">
    <property type="protein sequence ID" value="CAD6226085.1"/>
    <property type="molecule type" value="Genomic_DNA"/>
</dbReference>
<dbReference type="InterPro" id="IPR057670">
    <property type="entry name" value="SH3_retrovirus"/>
</dbReference>